<sequence length="236" mass="24408">MPVRVLLVDARPLVRAGLRLVVESDPHVSVVGEAADVRAALSAVRRLLPDVVLSDLELPGGSGADLARAVLGWAAGAGQTVRLLAVASAIDDGAAVEALRAGFRGLLLRDSSPEELLRAICLVARGEAILCPPVTARLLDRLAALPPADGAADPPGLDRLTEREREVLHLLGRGLTNAEIAERLVLGGTTVKTHVGRVLRKLGLRDRVQAVVYAYEHGLVVPGSSGRGGAGGIASG</sequence>
<dbReference type="InterPro" id="IPR001789">
    <property type="entry name" value="Sig_transdc_resp-reg_receiver"/>
</dbReference>
<keyword evidence="9" id="KW-1185">Reference proteome</keyword>
<dbReference type="CDD" id="cd17535">
    <property type="entry name" value="REC_NarL-like"/>
    <property type="match status" value="1"/>
</dbReference>
<evidence type="ECO:0000256" key="5">
    <source>
        <dbReference type="PROSITE-ProRule" id="PRU00169"/>
    </source>
</evidence>
<dbReference type="SMART" id="SM00448">
    <property type="entry name" value="REC"/>
    <property type="match status" value="1"/>
</dbReference>
<dbReference type="InterPro" id="IPR058245">
    <property type="entry name" value="NreC/VraR/RcsB-like_REC"/>
</dbReference>
<dbReference type="EMBL" id="CP051627">
    <property type="protein sequence ID" value="UPT21020.1"/>
    <property type="molecule type" value="Genomic_DNA"/>
</dbReference>
<dbReference type="Gene3D" id="3.40.50.2300">
    <property type="match status" value="1"/>
</dbReference>
<feature type="domain" description="HTH luxR-type" evidence="6">
    <location>
        <begin position="153"/>
        <end position="218"/>
    </location>
</feature>
<dbReference type="PANTHER" id="PTHR43214">
    <property type="entry name" value="TWO-COMPONENT RESPONSE REGULATOR"/>
    <property type="match status" value="1"/>
</dbReference>
<accession>A0ABY4L3Z3</accession>
<evidence type="ECO:0000256" key="2">
    <source>
        <dbReference type="ARBA" id="ARBA00023015"/>
    </source>
</evidence>
<dbReference type="PRINTS" id="PR00038">
    <property type="entry name" value="HTHLUXR"/>
</dbReference>
<dbReference type="InterPro" id="IPR016032">
    <property type="entry name" value="Sig_transdc_resp-reg_C-effctor"/>
</dbReference>
<dbReference type="Pfam" id="PF00072">
    <property type="entry name" value="Response_reg"/>
    <property type="match status" value="1"/>
</dbReference>
<dbReference type="InterPro" id="IPR011006">
    <property type="entry name" value="CheY-like_superfamily"/>
</dbReference>
<evidence type="ECO:0000313" key="8">
    <source>
        <dbReference type="EMBL" id="UPT21020.1"/>
    </source>
</evidence>
<evidence type="ECO:0000313" key="9">
    <source>
        <dbReference type="Proteomes" id="UP000832041"/>
    </source>
</evidence>
<name>A0ABY4L3Z3_THEAE</name>
<evidence type="ECO:0000259" key="7">
    <source>
        <dbReference type="PROSITE" id="PS50110"/>
    </source>
</evidence>
<proteinExistence type="predicted"/>
<dbReference type="InterPro" id="IPR039420">
    <property type="entry name" value="WalR-like"/>
</dbReference>
<dbReference type="PROSITE" id="PS00622">
    <property type="entry name" value="HTH_LUXR_1"/>
    <property type="match status" value="1"/>
</dbReference>
<reference evidence="8 9" key="1">
    <citation type="submission" date="2020-04" db="EMBL/GenBank/DDBJ databases">
        <title>Thermobifida alba genome sequencing and assembly.</title>
        <authorList>
            <person name="Luzics S."/>
            <person name="Horvath B."/>
            <person name="Nagy I."/>
            <person name="Toth A."/>
            <person name="Nagy I."/>
            <person name="Kukolya J."/>
        </authorList>
    </citation>
    <scope>NUCLEOTIDE SEQUENCE [LARGE SCALE GENOMIC DNA]</scope>
    <source>
        <strain evidence="8 9">DSM 43795</strain>
    </source>
</reference>
<feature type="domain" description="Response regulatory" evidence="7">
    <location>
        <begin position="4"/>
        <end position="124"/>
    </location>
</feature>
<dbReference type="SUPFAM" id="SSF46894">
    <property type="entry name" value="C-terminal effector domain of the bipartite response regulators"/>
    <property type="match status" value="1"/>
</dbReference>
<keyword evidence="2" id="KW-0805">Transcription regulation</keyword>
<feature type="modified residue" description="4-aspartylphosphate" evidence="5">
    <location>
        <position position="55"/>
    </location>
</feature>
<dbReference type="PROSITE" id="PS50110">
    <property type="entry name" value="RESPONSE_REGULATORY"/>
    <property type="match status" value="1"/>
</dbReference>
<keyword evidence="4" id="KW-0804">Transcription</keyword>
<keyword evidence="3" id="KW-0238">DNA-binding</keyword>
<dbReference type="PANTHER" id="PTHR43214:SF24">
    <property type="entry name" value="TRANSCRIPTIONAL REGULATORY PROTEIN NARL-RELATED"/>
    <property type="match status" value="1"/>
</dbReference>
<dbReference type="RefSeq" id="WP_248593321.1">
    <property type="nucleotide sequence ID" value="NZ_BAABEB010000027.1"/>
</dbReference>
<evidence type="ECO:0000259" key="6">
    <source>
        <dbReference type="PROSITE" id="PS50043"/>
    </source>
</evidence>
<dbReference type="InterPro" id="IPR000792">
    <property type="entry name" value="Tscrpt_reg_LuxR_C"/>
</dbReference>
<evidence type="ECO:0000256" key="1">
    <source>
        <dbReference type="ARBA" id="ARBA00022553"/>
    </source>
</evidence>
<dbReference type="Proteomes" id="UP000832041">
    <property type="component" value="Chromosome"/>
</dbReference>
<evidence type="ECO:0000256" key="4">
    <source>
        <dbReference type="ARBA" id="ARBA00023163"/>
    </source>
</evidence>
<organism evidence="8 9">
    <name type="scientific">Thermobifida alba</name>
    <name type="common">Thermomonospora alba</name>
    <dbReference type="NCBI Taxonomy" id="53522"/>
    <lineage>
        <taxon>Bacteria</taxon>
        <taxon>Bacillati</taxon>
        <taxon>Actinomycetota</taxon>
        <taxon>Actinomycetes</taxon>
        <taxon>Streptosporangiales</taxon>
        <taxon>Nocardiopsidaceae</taxon>
        <taxon>Thermobifida</taxon>
    </lineage>
</organism>
<gene>
    <name evidence="8" type="ORF">FOF52_08655</name>
</gene>
<dbReference type="Pfam" id="PF00196">
    <property type="entry name" value="GerE"/>
    <property type="match status" value="1"/>
</dbReference>
<evidence type="ECO:0000256" key="3">
    <source>
        <dbReference type="ARBA" id="ARBA00023125"/>
    </source>
</evidence>
<dbReference type="CDD" id="cd06170">
    <property type="entry name" value="LuxR_C_like"/>
    <property type="match status" value="1"/>
</dbReference>
<keyword evidence="1 5" id="KW-0597">Phosphoprotein</keyword>
<dbReference type="SUPFAM" id="SSF52172">
    <property type="entry name" value="CheY-like"/>
    <property type="match status" value="1"/>
</dbReference>
<protein>
    <submittedName>
        <fullName evidence="8">Response regulator transcription factor</fullName>
    </submittedName>
</protein>
<dbReference type="PROSITE" id="PS50043">
    <property type="entry name" value="HTH_LUXR_2"/>
    <property type="match status" value="1"/>
</dbReference>
<dbReference type="SMART" id="SM00421">
    <property type="entry name" value="HTH_LUXR"/>
    <property type="match status" value="1"/>
</dbReference>